<sequence>MFLLLGILILSSILQPALVFARAEDMSNSVSIAEQAKKAFIESKEYKKFKKFKKY</sequence>
<evidence type="ECO:0000313" key="3">
    <source>
        <dbReference type="Proteomes" id="UP001321741"/>
    </source>
</evidence>
<name>A0ABM8BGP5_9LACO</name>
<dbReference type="Proteomes" id="UP001321741">
    <property type="component" value="Chromosome"/>
</dbReference>
<keyword evidence="3" id="KW-1185">Reference proteome</keyword>
<gene>
    <name evidence="2" type="ORF">KIM322_07160</name>
</gene>
<keyword evidence="1" id="KW-0732">Signal</keyword>
<protein>
    <submittedName>
        <fullName evidence="2">Uncharacterized protein</fullName>
    </submittedName>
</protein>
<accession>A0ABM8BGP5</accession>
<dbReference type="EMBL" id="AP026803">
    <property type="protein sequence ID" value="BDR60455.1"/>
    <property type="molecule type" value="Genomic_DNA"/>
</dbReference>
<evidence type="ECO:0000256" key="1">
    <source>
        <dbReference type="SAM" id="SignalP"/>
    </source>
</evidence>
<proteinExistence type="predicted"/>
<organism evidence="2 3">
    <name type="scientific">Lactobacillus xylocopicola</name>
    <dbReference type="NCBI Taxonomy" id="2976676"/>
    <lineage>
        <taxon>Bacteria</taxon>
        <taxon>Bacillati</taxon>
        <taxon>Bacillota</taxon>
        <taxon>Bacilli</taxon>
        <taxon>Lactobacillales</taxon>
        <taxon>Lactobacillaceae</taxon>
        <taxon>Lactobacillus</taxon>
    </lineage>
</organism>
<reference evidence="2 3" key="1">
    <citation type="journal article" date="2023" name="Microbiol. Spectr.">
        <title>Symbiosis of Carpenter Bees with Uncharacterized Lactic Acid Bacteria Showing NAD Auxotrophy.</title>
        <authorList>
            <person name="Kawasaki S."/>
            <person name="Ozawa K."/>
            <person name="Mori T."/>
            <person name="Yamamoto A."/>
            <person name="Ito M."/>
            <person name="Ohkuma M."/>
            <person name="Sakamoto M."/>
            <person name="Matsutani M."/>
        </authorList>
    </citation>
    <scope>NUCLEOTIDE SEQUENCE [LARGE SCALE GENOMIC DNA]</scope>
    <source>
        <strain evidence="2 3">Kim32-2</strain>
    </source>
</reference>
<evidence type="ECO:0000313" key="2">
    <source>
        <dbReference type="EMBL" id="BDR60455.1"/>
    </source>
</evidence>
<feature type="signal peptide" evidence="1">
    <location>
        <begin position="1"/>
        <end position="21"/>
    </location>
</feature>
<feature type="chain" id="PRO_5045240136" evidence="1">
    <location>
        <begin position="22"/>
        <end position="55"/>
    </location>
</feature>